<protein>
    <submittedName>
        <fullName evidence="1">Uncharacterized protein</fullName>
    </submittedName>
</protein>
<evidence type="ECO:0000313" key="2">
    <source>
        <dbReference type="Proteomes" id="UP001595880"/>
    </source>
</evidence>
<gene>
    <name evidence="1" type="ORF">ACFOZ1_09035</name>
</gene>
<dbReference type="EMBL" id="JBHSDV010000002">
    <property type="protein sequence ID" value="MFC4387953.1"/>
    <property type="molecule type" value="Genomic_DNA"/>
</dbReference>
<dbReference type="Proteomes" id="UP001595880">
    <property type="component" value="Unassembled WGS sequence"/>
</dbReference>
<reference evidence="2" key="1">
    <citation type="journal article" date="2019" name="Int. J. Syst. Evol. Microbiol.">
        <title>The Global Catalogue of Microorganisms (GCM) 10K type strain sequencing project: providing services to taxonomists for standard genome sequencing and annotation.</title>
        <authorList>
            <consortium name="The Broad Institute Genomics Platform"/>
            <consortium name="The Broad Institute Genome Sequencing Center for Infectious Disease"/>
            <person name="Wu L."/>
            <person name="Ma J."/>
        </authorList>
    </citation>
    <scope>NUCLEOTIDE SEQUENCE [LARGE SCALE GENOMIC DNA]</scope>
    <source>
        <strain evidence="2">KACC 14058</strain>
    </source>
</reference>
<accession>A0ABV8VTY6</accession>
<name>A0ABV8VTY6_9BACI</name>
<sequence>MKYILGTVLITCMIIGGTLTTHVLKSNTAPSGNTFNPEVHADFPTYDAKTLLGKAELIALVEPISNKQKEKVEGMPKATLSKLKVKKTLYGESESTITLDQAINPVEVGKDYLLFLKEENGLYYLMDGNSLIQSKNGKFKVKTDGLEGTYTSGELDKKVKIKLKDLEEK</sequence>
<comment type="caution">
    <text evidence="1">The sequence shown here is derived from an EMBL/GenBank/DDBJ whole genome shotgun (WGS) entry which is preliminary data.</text>
</comment>
<proteinExistence type="predicted"/>
<organism evidence="1 2">
    <name type="scientific">Gracilibacillus marinus</name>
    <dbReference type="NCBI Taxonomy" id="630535"/>
    <lineage>
        <taxon>Bacteria</taxon>
        <taxon>Bacillati</taxon>
        <taxon>Bacillota</taxon>
        <taxon>Bacilli</taxon>
        <taxon>Bacillales</taxon>
        <taxon>Bacillaceae</taxon>
        <taxon>Gracilibacillus</taxon>
    </lineage>
</organism>
<dbReference type="RefSeq" id="WP_390198625.1">
    <property type="nucleotide sequence ID" value="NZ_JBHSDV010000002.1"/>
</dbReference>
<keyword evidence="2" id="KW-1185">Reference proteome</keyword>
<evidence type="ECO:0000313" key="1">
    <source>
        <dbReference type="EMBL" id="MFC4387953.1"/>
    </source>
</evidence>